<evidence type="ECO:0000256" key="3">
    <source>
        <dbReference type="ARBA" id="ARBA00022989"/>
    </source>
</evidence>
<dbReference type="EMBL" id="JAGMUV010000003">
    <property type="protein sequence ID" value="KAH7166558.1"/>
    <property type="molecule type" value="Genomic_DNA"/>
</dbReference>
<accession>A0A9P9FM01</accession>
<feature type="transmembrane region" description="Helical" evidence="6">
    <location>
        <begin position="338"/>
        <end position="363"/>
    </location>
</feature>
<keyword evidence="9" id="KW-1185">Reference proteome</keyword>
<gene>
    <name evidence="8" type="ORF">EDB81DRAFT_638780</name>
</gene>
<dbReference type="PROSITE" id="PS50850">
    <property type="entry name" value="MFS"/>
    <property type="match status" value="1"/>
</dbReference>
<dbReference type="PANTHER" id="PTHR23502:SF34">
    <property type="entry name" value="PROTEIN HOL1"/>
    <property type="match status" value="1"/>
</dbReference>
<feature type="domain" description="Major facilitator superfamily (MFS) profile" evidence="7">
    <location>
        <begin position="67"/>
        <end position="501"/>
    </location>
</feature>
<comment type="subcellular location">
    <subcellularLocation>
        <location evidence="1">Membrane</location>
        <topology evidence="1">Multi-pass membrane protein</topology>
    </subcellularLocation>
</comment>
<evidence type="ECO:0000313" key="9">
    <source>
        <dbReference type="Proteomes" id="UP000738349"/>
    </source>
</evidence>
<dbReference type="Pfam" id="PF07690">
    <property type="entry name" value="MFS_1"/>
    <property type="match status" value="1"/>
</dbReference>
<keyword evidence="4 6" id="KW-0472">Membrane</keyword>
<dbReference type="AlphaFoldDB" id="A0A9P9FM01"/>
<evidence type="ECO:0000256" key="1">
    <source>
        <dbReference type="ARBA" id="ARBA00004141"/>
    </source>
</evidence>
<evidence type="ECO:0000256" key="5">
    <source>
        <dbReference type="ARBA" id="ARBA00023180"/>
    </source>
</evidence>
<organism evidence="8 9">
    <name type="scientific">Dactylonectria macrodidyma</name>
    <dbReference type="NCBI Taxonomy" id="307937"/>
    <lineage>
        <taxon>Eukaryota</taxon>
        <taxon>Fungi</taxon>
        <taxon>Dikarya</taxon>
        <taxon>Ascomycota</taxon>
        <taxon>Pezizomycotina</taxon>
        <taxon>Sordariomycetes</taxon>
        <taxon>Hypocreomycetidae</taxon>
        <taxon>Hypocreales</taxon>
        <taxon>Nectriaceae</taxon>
        <taxon>Dactylonectria</taxon>
    </lineage>
</organism>
<feature type="transmembrane region" description="Helical" evidence="6">
    <location>
        <begin position="384"/>
        <end position="405"/>
    </location>
</feature>
<feature type="transmembrane region" description="Helical" evidence="6">
    <location>
        <begin position="411"/>
        <end position="433"/>
    </location>
</feature>
<sequence length="514" mass="55568">MPPTAADIETGTAIETVESVPGTRLLVDWQHKLEAAAHGTQDIVLLPAPTNHPDDPLNWSPLRKYASYFIVCFYSFMVAVVSLSTAVTYGALIVEFNTTAEYLNVGTAVSILLIGMGNMFWNPLALKYGRRPVYTMSSLLTMVTQILAATAQSSQVFVGSRILMGFVAAPFEQLPAVTANDQFFIHHRGFALSLYVLAATLGSFLGPIATGFIVDGVGWRWVYWVFTIAMALTTLMAFFGLEETYFDRENMGTRGEGSQLTTPPPTSKSYGARLKLATSFDLGDGMFNIIVDPVKLLVEPIIIWSACLYGFGISWLAVMAFTANTVFQSPEYGYNFSFTAVGLTSIAPLIGSLLTFYAGGAGTDRLMVWQARRNKGVMEPESRIYVVFLAAPIMAGGLVLYGAGASAGLPWIAPVIGMGMIGAGIPIAGEVSLGYVTESYTSKAGVATTAMITLRNVIACAMIFAAEPWIEHNGLRDAFIIMGVLCFVVFMSGALFIWKGKACRRRSARIWGLS</sequence>
<evidence type="ECO:0000256" key="6">
    <source>
        <dbReference type="SAM" id="Phobius"/>
    </source>
</evidence>
<feature type="transmembrane region" description="Helical" evidence="6">
    <location>
        <begin position="102"/>
        <end position="121"/>
    </location>
</feature>
<feature type="transmembrane region" description="Helical" evidence="6">
    <location>
        <begin position="189"/>
        <end position="209"/>
    </location>
</feature>
<dbReference type="Proteomes" id="UP000738349">
    <property type="component" value="Unassembled WGS sequence"/>
</dbReference>
<dbReference type="InterPro" id="IPR036259">
    <property type="entry name" value="MFS_trans_sf"/>
</dbReference>
<evidence type="ECO:0000259" key="7">
    <source>
        <dbReference type="PROSITE" id="PS50850"/>
    </source>
</evidence>
<feature type="transmembrane region" description="Helical" evidence="6">
    <location>
        <begin position="221"/>
        <end position="241"/>
    </location>
</feature>
<keyword evidence="2 6" id="KW-0812">Transmembrane</keyword>
<feature type="transmembrane region" description="Helical" evidence="6">
    <location>
        <begin position="445"/>
        <end position="466"/>
    </location>
</feature>
<protein>
    <submittedName>
        <fullName evidence="8">Major facilitator superfamily domain-containing protein</fullName>
    </submittedName>
</protein>
<evidence type="ECO:0000256" key="4">
    <source>
        <dbReference type="ARBA" id="ARBA00023136"/>
    </source>
</evidence>
<dbReference type="Gene3D" id="1.20.1250.20">
    <property type="entry name" value="MFS general substrate transporter like domains"/>
    <property type="match status" value="1"/>
</dbReference>
<dbReference type="InterPro" id="IPR011701">
    <property type="entry name" value="MFS"/>
</dbReference>
<keyword evidence="3 6" id="KW-1133">Transmembrane helix</keyword>
<reference evidence="8" key="1">
    <citation type="journal article" date="2021" name="Nat. Commun.">
        <title>Genetic determinants of endophytism in the Arabidopsis root mycobiome.</title>
        <authorList>
            <person name="Mesny F."/>
            <person name="Miyauchi S."/>
            <person name="Thiergart T."/>
            <person name="Pickel B."/>
            <person name="Atanasova L."/>
            <person name="Karlsson M."/>
            <person name="Huettel B."/>
            <person name="Barry K.W."/>
            <person name="Haridas S."/>
            <person name="Chen C."/>
            <person name="Bauer D."/>
            <person name="Andreopoulos W."/>
            <person name="Pangilinan J."/>
            <person name="LaButti K."/>
            <person name="Riley R."/>
            <person name="Lipzen A."/>
            <person name="Clum A."/>
            <person name="Drula E."/>
            <person name="Henrissat B."/>
            <person name="Kohler A."/>
            <person name="Grigoriev I.V."/>
            <person name="Martin F.M."/>
            <person name="Hacquard S."/>
        </authorList>
    </citation>
    <scope>NUCLEOTIDE SEQUENCE</scope>
    <source>
        <strain evidence="8">MPI-CAGE-AT-0147</strain>
    </source>
</reference>
<keyword evidence="5" id="KW-0325">Glycoprotein</keyword>
<proteinExistence type="predicted"/>
<dbReference type="OrthoDB" id="2585655at2759"/>
<evidence type="ECO:0000256" key="2">
    <source>
        <dbReference type="ARBA" id="ARBA00022692"/>
    </source>
</evidence>
<dbReference type="InterPro" id="IPR020846">
    <property type="entry name" value="MFS_dom"/>
</dbReference>
<feature type="transmembrane region" description="Helical" evidence="6">
    <location>
        <begin position="478"/>
        <end position="498"/>
    </location>
</feature>
<dbReference type="GO" id="GO:0005886">
    <property type="term" value="C:plasma membrane"/>
    <property type="evidence" value="ECO:0007669"/>
    <property type="project" value="TreeGrafter"/>
</dbReference>
<name>A0A9P9FM01_9HYPO</name>
<feature type="transmembrane region" description="Helical" evidence="6">
    <location>
        <begin position="296"/>
        <end position="318"/>
    </location>
</feature>
<dbReference type="GO" id="GO:0022857">
    <property type="term" value="F:transmembrane transporter activity"/>
    <property type="evidence" value="ECO:0007669"/>
    <property type="project" value="InterPro"/>
</dbReference>
<dbReference type="PANTHER" id="PTHR23502">
    <property type="entry name" value="MAJOR FACILITATOR SUPERFAMILY"/>
    <property type="match status" value="1"/>
</dbReference>
<evidence type="ECO:0000313" key="8">
    <source>
        <dbReference type="EMBL" id="KAH7166558.1"/>
    </source>
</evidence>
<comment type="caution">
    <text evidence="8">The sequence shown here is derived from an EMBL/GenBank/DDBJ whole genome shotgun (WGS) entry which is preliminary data.</text>
</comment>
<feature type="transmembrane region" description="Helical" evidence="6">
    <location>
        <begin position="68"/>
        <end position="90"/>
    </location>
</feature>
<dbReference type="SUPFAM" id="SSF103473">
    <property type="entry name" value="MFS general substrate transporter"/>
    <property type="match status" value="1"/>
</dbReference>